<dbReference type="EMBL" id="ML742036">
    <property type="protein sequence ID" value="KAE8153684.1"/>
    <property type="molecule type" value="Genomic_DNA"/>
</dbReference>
<dbReference type="Proteomes" id="UP000325780">
    <property type="component" value="Unassembled WGS sequence"/>
</dbReference>
<reference evidence="2 3" key="1">
    <citation type="submission" date="2019-04" db="EMBL/GenBank/DDBJ databases">
        <title>Friends and foes A comparative genomics study of 23 Aspergillus species from section Flavi.</title>
        <authorList>
            <consortium name="DOE Joint Genome Institute"/>
            <person name="Kjaerbolling I."/>
            <person name="Vesth T."/>
            <person name="Frisvad J.C."/>
            <person name="Nybo J.L."/>
            <person name="Theobald S."/>
            <person name="Kildgaard S."/>
            <person name="Isbrandt T."/>
            <person name="Kuo A."/>
            <person name="Sato A."/>
            <person name="Lyhne E.K."/>
            <person name="Kogle M.E."/>
            <person name="Wiebenga A."/>
            <person name="Kun R.S."/>
            <person name="Lubbers R.J."/>
            <person name="Makela M.R."/>
            <person name="Barry K."/>
            <person name="Chovatia M."/>
            <person name="Clum A."/>
            <person name="Daum C."/>
            <person name="Haridas S."/>
            <person name="He G."/>
            <person name="LaButti K."/>
            <person name="Lipzen A."/>
            <person name="Mondo S."/>
            <person name="Riley R."/>
            <person name="Salamov A."/>
            <person name="Simmons B.A."/>
            <person name="Magnuson J.K."/>
            <person name="Henrissat B."/>
            <person name="Mortensen U.H."/>
            <person name="Larsen T.O."/>
            <person name="Devries R.P."/>
            <person name="Grigoriev I.V."/>
            <person name="Machida M."/>
            <person name="Baker S.E."/>
            <person name="Andersen M.R."/>
        </authorList>
    </citation>
    <scope>NUCLEOTIDE SEQUENCE [LARGE SCALE GENOMIC DNA]</scope>
    <source>
        <strain evidence="2 3">IBT 18842</strain>
    </source>
</reference>
<gene>
    <name evidence="2" type="ORF">BDV25DRAFT_18106</name>
</gene>
<dbReference type="CDD" id="cd12148">
    <property type="entry name" value="fungal_TF_MHR"/>
    <property type="match status" value="1"/>
</dbReference>
<evidence type="ECO:0000256" key="1">
    <source>
        <dbReference type="SAM" id="SignalP"/>
    </source>
</evidence>
<dbReference type="OrthoDB" id="424974at2759"/>
<evidence type="ECO:0000313" key="3">
    <source>
        <dbReference type="Proteomes" id="UP000325780"/>
    </source>
</evidence>
<feature type="chain" id="PRO_5024847308" evidence="1">
    <location>
        <begin position="24"/>
        <end position="263"/>
    </location>
</feature>
<sequence length="263" mass="30388">MTMSLVRFHLSLCLRHLATLPHGTPGPLGEAQSQYELDRRVEHYIDETLDTVERQYLRHCQVCEPTQKVTLALGRLGEYKTRLIVYHRFLKGRESTGDDSRWGPNRKRAMEIAKDLITAYQDLLADPSIRRFHWHIRRHSQLHGMMHILNELSAVDTLKLPPDVHMLCQCAWETIADVSMMSDISQRQTEQDERLWGFLRNLRERVRHRLYTQGFIDGTPLPSAALDDEMNLTFGQMSGADLLESLFDGQGIYFAPSADMPDL</sequence>
<keyword evidence="3" id="KW-1185">Reference proteome</keyword>
<name>A0A5N6U533_ASPAV</name>
<dbReference type="AlphaFoldDB" id="A0A5N6U533"/>
<protein>
    <submittedName>
        <fullName evidence="2">Uncharacterized protein</fullName>
    </submittedName>
</protein>
<feature type="signal peptide" evidence="1">
    <location>
        <begin position="1"/>
        <end position="23"/>
    </location>
</feature>
<accession>A0A5N6U533</accession>
<proteinExistence type="predicted"/>
<evidence type="ECO:0000313" key="2">
    <source>
        <dbReference type="EMBL" id="KAE8153684.1"/>
    </source>
</evidence>
<keyword evidence="1" id="KW-0732">Signal</keyword>
<organism evidence="2 3">
    <name type="scientific">Aspergillus avenaceus</name>
    <dbReference type="NCBI Taxonomy" id="36643"/>
    <lineage>
        <taxon>Eukaryota</taxon>
        <taxon>Fungi</taxon>
        <taxon>Dikarya</taxon>
        <taxon>Ascomycota</taxon>
        <taxon>Pezizomycotina</taxon>
        <taxon>Eurotiomycetes</taxon>
        <taxon>Eurotiomycetidae</taxon>
        <taxon>Eurotiales</taxon>
        <taxon>Aspergillaceae</taxon>
        <taxon>Aspergillus</taxon>
        <taxon>Aspergillus subgen. Circumdati</taxon>
    </lineage>
</organism>